<dbReference type="Pfam" id="PF02776">
    <property type="entry name" value="TPP_enzyme_N"/>
    <property type="match status" value="1"/>
</dbReference>
<feature type="domain" description="Thiamine pyrophosphate enzyme central" evidence="5">
    <location>
        <begin position="188"/>
        <end position="316"/>
    </location>
</feature>
<dbReference type="GO" id="GO:0000287">
    <property type="term" value="F:magnesium ion binding"/>
    <property type="evidence" value="ECO:0007669"/>
    <property type="project" value="UniProtKB-UniRule"/>
</dbReference>
<dbReference type="InterPro" id="IPR047212">
    <property type="entry name" value="TPP_POXB-like"/>
</dbReference>
<keyword evidence="3" id="KW-0830">Ubiquinone</keyword>
<comment type="caution">
    <text evidence="8">The sequence shown here is derived from an EMBL/GenBank/DDBJ whole genome shotgun (WGS) entry which is preliminary data.</text>
</comment>
<dbReference type="GO" id="GO:0008289">
    <property type="term" value="F:lipid binding"/>
    <property type="evidence" value="ECO:0007669"/>
    <property type="project" value="UniProtKB-UniRule"/>
</dbReference>
<feature type="binding site" evidence="3">
    <location>
        <begin position="459"/>
        <end position="465"/>
    </location>
    <ligand>
        <name>thiamine diphosphate</name>
        <dbReference type="ChEBI" id="CHEBI:58937"/>
    </ligand>
</feature>
<comment type="subcellular location">
    <subcellularLocation>
        <location evidence="3">Cell membrane</location>
        <topology evidence="3">Peripheral membrane protein</topology>
        <orientation evidence="3">Cytoplasmic side</orientation>
    </subcellularLocation>
</comment>
<dbReference type="SUPFAM" id="SSF52518">
    <property type="entry name" value="Thiamin diphosphate-binding fold (THDP-binding)"/>
    <property type="match status" value="2"/>
</dbReference>
<evidence type="ECO:0000259" key="7">
    <source>
        <dbReference type="Pfam" id="PF02776"/>
    </source>
</evidence>
<dbReference type="Gene3D" id="3.40.50.970">
    <property type="match status" value="2"/>
</dbReference>
<evidence type="ECO:0000256" key="1">
    <source>
        <dbReference type="ARBA" id="ARBA00007812"/>
    </source>
</evidence>
<comment type="domain">
    <text evidence="3">Has 4 domains; the Pyr domain which binds the pyrimidine moiety of the thiamine pyrophosphate cofactor, the FAD-binding domain, the PP-binding domain which binds the pyrophosphate portion of thiamine pyrophosphate and the C-terminal membrane binding region. The C-terminus is held closely against the rest of the protein and covers the active site; during activation it unfolds from the rest of the protein and forms an amphipathic helix upon membrane binding, exposing the active site.</text>
</comment>
<dbReference type="CDD" id="cd07039">
    <property type="entry name" value="TPP_PYR_POX"/>
    <property type="match status" value="1"/>
</dbReference>
<dbReference type="InterPro" id="IPR044261">
    <property type="entry name" value="Pyruvate_dehydrogenase"/>
</dbReference>
<accession>A0A853DJY3</accession>
<sequence>MSTCADLIADTLIASGVRRVYGIPGDSLNGFTDALRTRPELAWVHVRHEEAAAFAASAEAGLTGELAVCAGSCGPGNLHLINGLYDANRSRVPVLAIAAQIPSSEIGSNYFQETHPRELFRECSVYAEDVSHADQLPRLLRIAMREALSKRGVAVLIIPGDIGMAKTDAAVESITEAGVRVVPDDASVAAAATALNNGSKTTILAGAGCQDAHAELLQLAQVLQAPIVHTIRSKQYVEHDNPYDVGLTGLLGFSSGYRAMEHCDTLLMLGTDFPYQQFFPKDARVVQVDVRGSQLGRRVRADVGLVGGVAETIQALLPQLKTKRSSKHLDSITKHYARTRKDLDDLATPTRRSGAIHPQYLVRLLDEAAADDAIFSPDVGSPVVWAARYLRMNGRRRLIGSFNHGSMANALSQCIGAQSAYPGRQVVALAGDGGLTMLMGELITLTQMKLPVKVVVFNNASLNFVELEMKAAGFVNFATDLENPDFARVGDALGVRGWRVEKSKDLPGAVKDFLAHDGPAILDVVTERQELSIPPTVSAEQAKGFALFAVRTVLSGRGTELIDLARTNIRQVF</sequence>
<dbReference type="CDD" id="cd02014">
    <property type="entry name" value="TPP_POX"/>
    <property type="match status" value="1"/>
</dbReference>
<dbReference type="GO" id="GO:0042867">
    <property type="term" value="P:pyruvate catabolic process"/>
    <property type="evidence" value="ECO:0007669"/>
    <property type="project" value="UniProtKB-UniRule"/>
</dbReference>
<feature type="binding site" evidence="3">
    <location>
        <position position="432"/>
    </location>
    <ligand>
        <name>Mg(2+)</name>
        <dbReference type="ChEBI" id="CHEBI:18420"/>
    </ligand>
</feature>
<feature type="region of interest" description="FAD-binding domain" evidence="3">
    <location>
        <begin position="180"/>
        <end position="331"/>
    </location>
</feature>
<reference evidence="8 9" key="1">
    <citation type="submission" date="2020-07" db="EMBL/GenBank/DDBJ databases">
        <title>Sequencing the genomes of 1000 actinobacteria strains.</title>
        <authorList>
            <person name="Klenk H.-P."/>
        </authorList>
    </citation>
    <scope>NUCLEOTIDE SEQUENCE [LARGE SCALE GENOMIC DNA]</scope>
    <source>
        <strain evidence="8 9">DSM 29531</strain>
    </source>
</reference>
<keyword evidence="3" id="KW-0274">FAD</keyword>
<comment type="caution">
    <text evidence="3">Lacks conserved residue(s) required for the propagation of feature annotation.</text>
</comment>
<comment type="function">
    <text evidence="3">A peripheral cell membrane enzyme that catalyzes the oxidative decarboxylation of pyruvate to form acetate and CO(2). It channels electrons from the cytoplasm to the respiratory chain at the cell membrane via ubiquinone.</text>
</comment>
<feature type="binding site" evidence="3">
    <location>
        <begin position="248"/>
        <end position="251"/>
    </location>
    <ligand>
        <name>FAD</name>
        <dbReference type="ChEBI" id="CHEBI:57692"/>
    </ligand>
</feature>
<keyword evidence="3" id="KW-0472">Membrane</keyword>
<proteinExistence type="inferred from homology"/>
<keyword evidence="3 8" id="KW-0560">Oxidoreductase</keyword>
<dbReference type="Gene3D" id="3.40.50.1220">
    <property type="entry name" value="TPP-binding domain"/>
    <property type="match status" value="1"/>
</dbReference>
<keyword evidence="3" id="KW-0460">Magnesium</keyword>
<keyword evidence="3" id="KW-0479">Metal-binding</keyword>
<comment type="cofactor">
    <cofactor evidence="3">
        <name>FAD</name>
        <dbReference type="ChEBI" id="CHEBI:57692"/>
    </cofactor>
    <text evidence="3">Binds 1 FAD per subunit.</text>
</comment>
<evidence type="ECO:0000256" key="2">
    <source>
        <dbReference type="ARBA" id="ARBA00023052"/>
    </source>
</evidence>
<dbReference type="PANTHER" id="PTHR42981">
    <property type="entry name" value="PYRUVATE DEHYDROGENASE [UBIQUINONE]"/>
    <property type="match status" value="1"/>
</dbReference>
<keyword evidence="2 3" id="KW-0786">Thiamine pyrophosphate</keyword>
<dbReference type="GO" id="GO:0005886">
    <property type="term" value="C:plasma membrane"/>
    <property type="evidence" value="ECO:0007669"/>
    <property type="project" value="UniProtKB-SubCell"/>
</dbReference>
<dbReference type="Proteomes" id="UP000571817">
    <property type="component" value="Unassembled WGS sequence"/>
</dbReference>
<feature type="binding site" evidence="3">
    <location>
        <position position="49"/>
    </location>
    <ligand>
        <name>thiamine diphosphate</name>
        <dbReference type="ChEBI" id="CHEBI:58937"/>
    </ligand>
</feature>
<keyword evidence="3" id="KW-0285">Flavoprotein</keyword>
<keyword evidence="3" id="KW-1003">Cell membrane</keyword>
<dbReference type="InterPro" id="IPR012000">
    <property type="entry name" value="Thiamin_PyroP_enz_cen_dom"/>
</dbReference>
<keyword evidence="3" id="KW-0547">Nucleotide-binding</keyword>
<feature type="domain" description="Thiamine pyrophosphate enzyme TPP-binding" evidence="6">
    <location>
        <begin position="378"/>
        <end position="524"/>
    </location>
</feature>
<dbReference type="InterPro" id="IPR029061">
    <property type="entry name" value="THDP-binding"/>
</dbReference>
<comment type="similarity">
    <text evidence="1 3 4">Belongs to the TPP enzyme family.</text>
</comment>
<evidence type="ECO:0000313" key="9">
    <source>
        <dbReference type="Proteomes" id="UP000571817"/>
    </source>
</evidence>
<evidence type="ECO:0000313" key="8">
    <source>
        <dbReference type="EMBL" id="NYJ76343.1"/>
    </source>
</evidence>
<dbReference type="SUPFAM" id="SSF52467">
    <property type="entry name" value="DHS-like NAD/FAD-binding domain"/>
    <property type="match status" value="1"/>
</dbReference>
<dbReference type="InterPro" id="IPR047210">
    <property type="entry name" value="TPP_PYR_POXB-like"/>
</dbReference>
<feature type="region of interest" description="Membrane-binding domain" evidence="3">
    <location>
        <begin position="530"/>
        <end position="571"/>
    </location>
</feature>
<dbReference type="InterPro" id="IPR012001">
    <property type="entry name" value="Thiamin_PyroP_enz_TPP-bd_dom"/>
</dbReference>
<dbReference type="GO" id="GO:0030976">
    <property type="term" value="F:thiamine pyrophosphate binding"/>
    <property type="evidence" value="ECO:0007669"/>
    <property type="project" value="UniProtKB-UniRule"/>
</dbReference>
<evidence type="ECO:0000259" key="6">
    <source>
        <dbReference type="Pfam" id="PF02775"/>
    </source>
</evidence>
<dbReference type="PROSITE" id="PS00187">
    <property type="entry name" value="TPP_ENZYMES"/>
    <property type="match status" value="1"/>
</dbReference>
<dbReference type="EMBL" id="JACCFW010000001">
    <property type="protein sequence ID" value="NYJ76343.1"/>
    <property type="molecule type" value="Genomic_DNA"/>
</dbReference>
<gene>
    <name evidence="3" type="primary">poxB</name>
    <name evidence="8" type="ORF">HNR15_003306</name>
</gene>
<dbReference type="Pfam" id="PF00205">
    <property type="entry name" value="TPP_enzyme_M"/>
    <property type="match status" value="1"/>
</dbReference>
<dbReference type="GO" id="GO:0048039">
    <property type="term" value="F:ubiquinone binding"/>
    <property type="evidence" value="ECO:0007669"/>
    <property type="project" value="UniProtKB-UniRule"/>
</dbReference>
<dbReference type="Pfam" id="PF02775">
    <property type="entry name" value="TPP_enzyme_C"/>
    <property type="match status" value="1"/>
</dbReference>
<feature type="binding site" evidence="3">
    <location>
        <begin position="405"/>
        <end position="407"/>
    </location>
    <ligand>
        <name>thiamine diphosphate</name>
        <dbReference type="ChEBI" id="CHEBI:58937"/>
    </ligand>
</feature>
<dbReference type="AlphaFoldDB" id="A0A853DJY3"/>
<dbReference type="InterPro" id="IPR000399">
    <property type="entry name" value="TPP-bd_CS"/>
</dbReference>
<comment type="cofactor">
    <cofactor evidence="3">
        <name>Mg(2+)</name>
        <dbReference type="ChEBI" id="CHEBI:18420"/>
    </cofactor>
    <text evidence="3">Binds 1 Mg(2+) ion per subunit.</text>
</comment>
<dbReference type="EC" id="1.2.5.1" evidence="3"/>
<feature type="binding site" evidence="3">
    <location>
        <begin position="271"/>
        <end position="275"/>
    </location>
    <ligand>
        <name>FAD</name>
        <dbReference type="ChEBI" id="CHEBI:57692"/>
    </ligand>
</feature>
<dbReference type="InterPro" id="IPR029035">
    <property type="entry name" value="DHS-like_NAD/FAD-binding_dom"/>
</dbReference>
<dbReference type="GO" id="GO:0052737">
    <property type="term" value="F:pyruvate dehydrogenase (quinone) activity"/>
    <property type="evidence" value="ECO:0007669"/>
    <property type="project" value="UniProtKB-UniRule"/>
</dbReference>
<dbReference type="PANTHER" id="PTHR42981:SF2">
    <property type="entry name" value="PYRUVATE DEHYDROGENASE [UBIQUINONE]"/>
    <property type="match status" value="1"/>
</dbReference>
<feature type="binding site" evidence="3">
    <location>
        <position position="459"/>
    </location>
    <ligand>
        <name>Mg(2+)</name>
        <dbReference type="ChEBI" id="CHEBI:18420"/>
    </ligand>
</feature>
<comment type="subunit">
    <text evidence="3">Homotetramer.</text>
</comment>
<dbReference type="NCBIfam" id="NF006591">
    <property type="entry name" value="PRK09124.1"/>
    <property type="match status" value="1"/>
</dbReference>
<evidence type="ECO:0000256" key="3">
    <source>
        <dbReference type="HAMAP-Rule" id="MF_00850"/>
    </source>
</evidence>
<name>A0A853DJY3_9MICO</name>
<evidence type="ECO:0000259" key="5">
    <source>
        <dbReference type="Pfam" id="PF00205"/>
    </source>
</evidence>
<dbReference type="HAMAP" id="MF_00850">
    <property type="entry name" value="POX"/>
    <property type="match status" value="1"/>
</dbReference>
<keyword evidence="9" id="KW-1185">Reference proteome</keyword>
<comment type="catalytic activity">
    <reaction evidence="3">
        <text>a ubiquinone + pyruvate + H2O = a ubiquinol + acetate + CO2</text>
        <dbReference type="Rhea" id="RHEA:27405"/>
        <dbReference type="Rhea" id="RHEA-COMP:9565"/>
        <dbReference type="Rhea" id="RHEA-COMP:9566"/>
        <dbReference type="ChEBI" id="CHEBI:15361"/>
        <dbReference type="ChEBI" id="CHEBI:15377"/>
        <dbReference type="ChEBI" id="CHEBI:16389"/>
        <dbReference type="ChEBI" id="CHEBI:16526"/>
        <dbReference type="ChEBI" id="CHEBI:17976"/>
        <dbReference type="ChEBI" id="CHEBI:30089"/>
        <dbReference type="EC" id="1.2.5.1"/>
    </reaction>
</comment>
<comment type="cofactor">
    <cofactor evidence="3">
        <name>thiamine diphosphate</name>
        <dbReference type="ChEBI" id="CHEBI:58937"/>
    </cofactor>
    <text evidence="3">Binds 1 thiamine pyrophosphate per subunit.</text>
</comment>
<comment type="activity regulation">
    <text evidence="3">The C-terminus inhibits activity; it has to move for the enzyme to be active. Activated by lipid-binding, which occurs via the C-terminus.</text>
</comment>
<feature type="domain" description="Thiamine pyrophosphate enzyme N-terminal TPP-binding" evidence="7">
    <location>
        <begin position="3"/>
        <end position="113"/>
    </location>
</feature>
<keyword evidence="3" id="KW-0446">Lipid-binding</keyword>
<protein>
    <recommendedName>
        <fullName evidence="3">Pyruvate dehydrogenase [ubiquinone]</fullName>
        <ecNumber evidence="3">1.2.5.1</ecNumber>
    </recommendedName>
    <alternativeName>
        <fullName evidence="3">Pyruvate oxidase</fullName>
        <shortName evidence="3">POX</shortName>
    </alternativeName>
    <alternativeName>
        <fullName evidence="3">Pyruvate:ubiquinone-8 oxidoreductase</fullName>
    </alternativeName>
</protein>
<dbReference type="RefSeq" id="WP_179483407.1">
    <property type="nucleotide sequence ID" value="NZ_JACCFW010000001.1"/>
</dbReference>
<dbReference type="InterPro" id="IPR011766">
    <property type="entry name" value="TPP_enzyme_TPP-bd"/>
</dbReference>
<organism evidence="8 9">
    <name type="scientific">Allobranchiibius huperziae</name>
    <dbReference type="NCBI Taxonomy" id="1874116"/>
    <lineage>
        <taxon>Bacteria</taxon>
        <taxon>Bacillati</taxon>
        <taxon>Actinomycetota</taxon>
        <taxon>Actinomycetes</taxon>
        <taxon>Micrococcales</taxon>
        <taxon>Dermacoccaceae</taxon>
        <taxon>Allobranchiibius</taxon>
    </lineage>
</organism>
<feature type="binding site" evidence="3">
    <location>
        <begin position="432"/>
        <end position="434"/>
    </location>
    <ligand>
        <name>thiamine diphosphate</name>
        <dbReference type="ChEBI" id="CHEBI:58937"/>
    </ligand>
</feature>
<feature type="binding site" evidence="3">
    <location>
        <position position="289"/>
    </location>
    <ligand>
        <name>FAD</name>
        <dbReference type="ChEBI" id="CHEBI:57692"/>
    </ligand>
</feature>
<dbReference type="GO" id="GO:0050660">
    <property type="term" value="F:flavin adenine dinucleotide binding"/>
    <property type="evidence" value="ECO:0007669"/>
    <property type="project" value="UniProtKB-UniRule"/>
</dbReference>
<dbReference type="InterPro" id="IPR047211">
    <property type="entry name" value="POXB-like"/>
</dbReference>
<evidence type="ECO:0000256" key="4">
    <source>
        <dbReference type="RuleBase" id="RU362132"/>
    </source>
</evidence>
<feature type="site" description="Moves into active site upon enzyme activation, plays a role in electron transfer" evidence="3">
    <location>
        <position position="464"/>
    </location>
</feature>
<keyword evidence="3 8" id="KW-0670">Pyruvate</keyword>